<evidence type="ECO:0000256" key="3">
    <source>
        <dbReference type="ARBA" id="ARBA00022553"/>
    </source>
</evidence>
<dbReference type="SUPFAM" id="SSF52777">
    <property type="entry name" value="CoA-dependent acyltransferases"/>
    <property type="match status" value="4"/>
</dbReference>
<dbReference type="Gene3D" id="3.30.559.10">
    <property type="entry name" value="Chloramphenicol acetyltransferase-like domain"/>
    <property type="match status" value="2"/>
</dbReference>
<dbReference type="Pfam" id="PF13193">
    <property type="entry name" value="AMP-binding_C"/>
    <property type="match status" value="2"/>
</dbReference>
<dbReference type="InterPro" id="IPR009081">
    <property type="entry name" value="PP-bd_ACP"/>
</dbReference>
<dbReference type="SUPFAM" id="SSF47336">
    <property type="entry name" value="ACP-like"/>
    <property type="match status" value="2"/>
</dbReference>
<organism evidence="5 6">
    <name type="scientific">Saccharothrix xinjiangensis</name>
    <dbReference type="NCBI Taxonomy" id="204798"/>
    <lineage>
        <taxon>Bacteria</taxon>
        <taxon>Bacillati</taxon>
        <taxon>Actinomycetota</taxon>
        <taxon>Actinomycetes</taxon>
        <taxon>Pseudonocardiales</taxon>
        <taxon>Pseudonocardiaceae</taxon>
        <taxon>Saccharothrix</taxon>
    </lineage>
</organism>
<reference evidence="6" key="1">
    <citation type="journal article" date="2019" name="Int. J. Syst. Evol. Microbiol.">
        <title>The Global Catalogue of Microorganisms (GCM) 10K type strain sequencing project: providing services to taxonomists for standard genome sequencing and annotation.</title>
        <authorList>
            <consortium name="The Broad Institute Genomics Platform"/>
            <consortium name="The Broad Institute Genome Sequencing Center for Infectious Disease"/>
            <person name="Wu L."/>
            <person name="Ma J."/>
        </authorList>
    </citation>
    <scope>NUCLEOTIDE SEQUENCE [LARGE SCALE GENOMIC DNA]</scope>
    <source>
        <strain evidence="6">KCTC 12848</strain>
    </source>
</reference>
<evidence type="ECO:0000313" key="6">
    <source>
        <dbReference type="Proteomes" id="UP001595833"/>
    </source>
</evidence>
<dbReference type="CDD" id="cd12117">
    <property type="entry name" value="A_NRPS_Srf_like"/>
    <property type="match status" value="1"/>
</dbReference>
<dbReference type="InterPro" id="IPR020806">
    <property type="entry name" value="PKS_PP-bd"/>
</dbReference>
<dbReference type="InterPro" id="IPR020802">
    <property type="entry name" value="TesA-like"/>
</dbReference>
<keyword evidence="2" id="KW-0596">Phosphopantetheine</keyword>
<evidence type="ECO:0000256" key="2">
    <source>
        <dbReference type="ARBA" id="ARBA00022450"/>
    </source>
</evidence>
<gene>
    <name evidence="5" type="ORF">ACFPFM_18310</name>
</gene>
<feature type="domain" description="Carrier" evidence="4">
    <location>
        <begin position="948"/>
        <end position="1023"/>
    </location>
</feature>
<dbReference type="PROSITE" id="PS00012">
    <property type="entry name" value="PHOSPHOPANTETHEINE"/>
    <property type="match status" value="2"/>
</dbReference>
<dbReference type="SMART" id="SM00823">
    <property type="entry name" value="PKS_PP"/>
    <property type="match status" value="2"/>
</dbReference>
<proteinExistence type="predicted"/>
<dbReference type="Gene3D" id="3.40.50.1820">
    <property type="entry name" value="alpha/beta hydrolase"/>
    <property type="match status" value="1"/>
</dbReference>
<dbReference type="InterPro" id="IPR010071">
    <property type="entry name" value="AA_adenyl_dom"/>
</dbReference>
<dbReference type="SUPFAM" id="SSF56801">
    <property type="entry name" value="Acetyl-CoA synthetase-like"/>
    <property type="match status" value="2"/>
</dbReference>
<dbReference type="InterPro" id="IPR001031">
    <property type="entry name" value="Thioesterase"/>
</dbReference>
<dbReference type="Gene3D" id="3.40.50.980">
    <property type="match status" value="4"/>
</dbReference>
<dbReference type="RefSeq" id="WP_344040092.1">
    <property type="nucleotide sequence ID" value="NZ_BAAAKE010000020.1"/>
</dbReference>
<dbReference type="PROSITE" id="PS50075">
    <property type="entry name" value="CARRIER"/>
    <property type="match status" value="2"/>
</dbReference>
<dbReference type="InterPro" id="IPR000873">
    <property type="entry name" value="AMP-dep_synth/lig_dom"/>
</dbReference>
<dbReference type="SMART" id="SM00824">
    <property type="entry name" value="PKS_TE"/>
    <property type="match status" value="1"/>
</dbReference>
<sequence length="2352" mass="248224">MTVVGLADVLPLTPLQEGLLFHNLYAPEAEDVYLSQLVLEGEGPLSPDALRAALDALLARHGTLRIGIRHEGLSRPVQVVPAEAAGRLREVDLAGEPDADGALDRLLDEDRAEGVDLADPPLLRLLVVRMPGSGWRLVLTYHHLLLDGWSVPVLLNELFTLYTRGPRHPLPPVTPYRAYLGWLAGRDQEAARAAWRTALGDVTRPTLLAAPGVTRVPVRPRRVEFALDEDRTEALRGLARARGLTAATVVRAAWAVVLGGLLDRDDVVFGTTVSGRPPEVPGVDRMIGLFINSVPVRVRLDPAEPVGALLDRVHREHGALIPHEHLGLAEVQRVVGAGELFDTMTVFENYPHDGGGAVVPGGSGTRVLGISGRDSTHYPLGLVAVPGPRLRLRLDHRPDVVDEATADSVARRLARVLEGLLDDPGRPVGDLDLADREVVAHDAAGAPAASVPAVFARVAATAPDAIALRADGLDLTYAELDARADRLARRLVAAGVGPEDPVALLMRRGPDVVVAELAVLKAGGAYLPLHQAHPDDRLRHVLAGAGVRLVLSDDASAGRAGALGVAVLGPDDGAPLPEPDARPLPDQLACLMQTSGSSGGPKGVAVTHRAVVDLARDHSWVDGARERVLAQSPHAFDAATNEVWPTLLTGGAVVFAPPDELSPAALVRLLETERVTGACLTAAMLPVLVEAGPALPRSLRQLWVGGEQVARPAVLAVLDACPGLVLTNAYGPTEATSYATTYTARAGTAVPEVVPIGKPAAHARAYTLDSALRPVPPGGTGHLYLAGTGLARGYPGRPGLSAERFVADPFGPPGGRMYRTGDVVRVAGDGELTWVGRADDQVKVRGFRVEPGEVEAALAARPGVAAAVVVAVRDTGGVRLVGHVLPAPGAAPAPRELRDALAAVLPDYMIPATIELVDAFPLTPNGKVDRRALAEARPGGHAPVTGRSPRGPREEVLCGLFADLLNLPAVGVDDSFFDLGGHSLSATRLISRIRSVLGVEVELRRLFDSPTPAGLAAALDTAAGHRPEVRPRGHDRPVPLSSTQRRLWFLDRMEGPSSTYNIPVALRLRGEPDLAALRSALADLVERHESLRTTLVGDGGEPRQVVLAPHEAVPRLPVTATSAERLAEDLATAAAVPFDLAAEPPLRAGLFSLGPADGVLLLVVHHTAADGWSRRPLLTDLGRAYAARRAGRAPDWAPLPVQYADWAQWQHDLLHGADDPAGPLARQLDHWRTALRDLPEHLDLPLDHARPAIGSPRGDAVGFTVPAELHARIAAVARDHRATTFMVLQAALAVVLRRMGAGEDIPLGTPIAGRTDDALDDLIGFFANTLVLRTDLRGDPTFAELLARVRAVDLAAYDNQDVPFERLVELLNPTRSTAAHPLFQVLLTLDNTTGPDAGAEFLDGLSAEAVPVDTGVSKFDLAFGFSPHRGTGAQHPPLHGVVEYRADLFRPDTAELLGRRLLLALDRLTRSPGLRVGEVDLLKPGEADVILTTWNPVDPTTSPATVPALFAATASRVPDRVALVHDDGEGGDPVELTYRELSGAVNRLARLLVERGAEPERPVAVALPHSPDWVVALLAVFASGATYLPVDPGYPPDRVAFMLADADPVLVLTTTGWARGGAHGAVPVVALDDPAVVADLAGRSGEPLTDADVPAPPRVDNAAYTIYTSGSTGRPKGVVLTHTGVVDLVKEQTEHFGVSERSRLLQLVSSSFDASLWNVFGGLLSGAAVVLAPDERPTGAALAAFAARHRVTQVALPTAVVAGLPDGGLAPGVTLIVSGDVCPPELVSRWAADRRMVNGYGPTEATIGVTWWRCDPADTGRVPIGRPFRNSRLYVLDPALRPAPPGVTGELFIAGPALARGYHGARALTAERFVPDPHGAPGTRMYRTGDLARWRPDGVLEFVGRVDEQVKIRGFRVEPAEVEAALAAHPDVAEAAVAVWQRTPTDRRLAAYAVPAPGSAATAPALRAHLLATLPRYLVPDRVVLVDGLPLTPNGKVDRAALPAPAPAPRADRRSRTPVEEALCACFAAVLDLPDVGVHDDFFELGGHSLLVTDLVGRVREALGREVSIRDLFVAPTPAALAERAGGPADPLEVLLPLRAEGAGPPLFCLHPGLGLGWCYGPLARRSTGPVHAVQARGLRVGEEPATTVEEMVADYVEVIRSAHPSGPYRLLGWSSGGLLAHRVATALRAAGARVELLALVDAYPPDPGGAGEWSEDEAYAQLAGDLGVDPRTLDDRGAADLAARLADLGHPMGHLPGGDPRTASAVFVNTSRLTRDVRLDPFDGDVVVFTAEGTARRGDPRWSAAAWRGLTGGRLAEHVVPGGHEDLMTVERAVDEISRVLAAGAGTDREG</sequence>
<comment type="caution">
    <text evidence="5">The sequence shown here is derived from an EMBL/GenBank/DDBJ whole genome shotgun (WGS) entry which is preliminary data.</text>
</comment>
<dbReference type="Gene3D" id="1.10.1200.10">
    <property type="entry name" value="ACP-like"/>
    <property type="match status" value="1"/>
</dbReference>
<comment type="cofactor">
    <cofactor evidence="1">
        <name>pantetheine 4'-phosphate</name>
        <dbReference type="ChEBI" id="CHEBI:47942"/>
    </cofactor>
</comment>
<dbReference type="Gene3D" id="3.30.559.30">
    <property type="entry name" value="Nonribosomal peptide synthetase, condensation domain"/>
    <property type="match status" value="2"/>
</dbReference>
<dbReference type="SUPFAM" id="SSF53474">
    <property type="entry name" value="alpha/beta-Hydrolases"/>
    <property type="match status" value="1"/>
</dbReference>
<dbReference type="Pfam" id="PF00550">
    <property type="entry name" value="PP-binding"/>
    <property type="match status" value="2"/>
</dbReference>
<dbReference type="NCBIfam" id="TIGR01733">
    <property type="entry name" value="AA-adenyl-dom"/>
    <property type="match status" value="2"/>
</dbReference>
<dbReference type="Pfam" id="PF00501">
    <property type="entry name" value="AMP-binding"/>
    <property type="match status" value="2"/>
</dbReference>
<dbReference type="Pfam" id="PF00975">
    <property type="entry name" value="Thioesterase"/>
    <property type="match status" value="1"/>
</dbReference>
<evidence type="ECO:0000313" key="5">
    <source>
        <dbReference type="EMBL" id="MFC5055703.1"/>
    </source>
</evidence>
<dbReference type="InterPro" id="IPR036736">
    <property type="entry name" value="ACP-like_sf"/>
</dbReference>
<keyword evidence="6" id="KW-1185">Reference proteome</keyword>
<dbReference type="InterPro" id="IPR001242">
    <property type="entry name" value="Condensation_dom"/>
</dbReference>
<dbReference type="InterPro" id="IPR025110">
    <property type="entry name" value="AMP-bd_C"/>
</dbReference>
<dbReference type="EMBL" id="JBHSJB010000016">
    <property type="protein sequence ID" value="MFC5055703.1"/>
    <property type="molecule type" value="Genomic_DNA"/>
</dbReference>
<dbReference type="CDD" id="cd19543">
    <property type="entry name" value="DCL_NRPS"/>
    <property type="match status" value="1"/>
</dbReference>
<dbReference type="InterPro" id="IPR045851">
    <property type="entry name" value="AMP-bd_C_sf"/>
</dbReference>
<dbReference type="InterPro" id="IPR020845">
    <property type="entry name" value="AMP-binding_CS"/>
</dbReference>
<dbReference type="PROSITE" id="PS00455">
    <property type="entry name" value="AMP_BINDING"/>
    <property type="match status" value="1"/>
</dbReference>
<dbReference type="CDD" id="cd19540">
    <property type="entry name" value="LCL_NRPS-like"/>
    <property type="match status" value="1"/>
</dbReference>
<dbReference type="InterPro" id="IPR006162">
    <property type="entry name" value="Ppantetheine_attach_site"/>
</dbReference>
<accession>A0ABV9XZ80</accession>
<keyword evidence="3" id="KW-0597">Phosphoprotein</keyword>
<protein>
    <submittedName>
        <fullName evidence="5">Amino acid adenylation domain-containing protein</fullName>
    </submittedName>
</protein>
<dbReference type="PANTHER" id="PTHR45527:SF1">
    <property type="entry name" value="FATTY ACID SYNTHASE"/>
    <property type="match status" value="1"/>
</dbReference>
<dbReference type="InterPro" id="IPR023213">
    <property type="entry name" value="CAT-like_dom_sf"/>
</dbReference>
<evidence type="ECO:0000259" key="4">
    <source>
        <dbReference type="PROSITE" id="PS50075"/>
    </source>
</evidence>
<dbReference type="InterPro" id="IPR029058">
    <property type="entry name" value="AB_hydrolase_fold"/>
</dbReference>
<evidence type="ECO:0000256" key="1">
    <source>
        <dbReference type="ARBA" id="ARBA00001957"/>
    </source>
</evidence>
<dbReference type="Gene3D" id="2.30.38.10">
    <property type="entry name" value="Luciferase, Domain 3"/>
    <property type="match status" value="2"/>
</dbReference>
<dbReference type="Gene3D" id="3.30.300.30">
    <property type="match status" value="2"/>
</dbReference>
<dbReference type="Proteomes" id="UP001595833">
    <property type="component" value="Unassembled WGS sequence"/>
</dbReference>
<feature type="domain" description="Carrier" evidence="4">
    <location>
        <begin position="2014"/>
        <end position="2089"/>
    </location>
</feature>
<name>A0ABV9XZ80_9PSEU</name>
<dbReference type="Pfam" id="PF00668">
    <property type="entry name" value="Condensation"/>
    <property type="match status" value="2"/>
</dbReference>
<dbReference type="PANTHER" id="PTHR45527">
    <property type="entry name" value="NONRIBOSOMAL PEPTIDE SYNTHETASE"/>
    <property type="match status" value="1"/>
</dbReference>